<dbReference type="RefSeq" id="WP_132546527.1">
    <property type="nucleotide sequence ID" value="NZ_SLWW01000018.1"/>
</dbReference>
<feature type="transmembrane region" description="Helical" evidence="1">
    <location>
        <begin position="70"/>
        <end position="90"/>
    </location>
</feature>
<gene>
    <name evidence="2" type="ORF">EV655_11825</name>
</gene>
<feature type="transmembrane region" description="Helical" evidence="1">
    <location>
        <begin position="6"/>
        <end position="30"/>
    </location>
</feature>
<dbReference type="Proteomes" id="UP000295142">
    <property type="component" value="Unassembled WGS sequence"/>
</dbReference>
<proteinExistence type="predicted"/>
<accession>A0A4R2K724</accession>
<protein>
    <submittedName>
        <fullName evidence="2">F1F0 ATPase subunit 2</fullName>
    </submittedName>
</protein>
<keyword evidence="1" id="KW-0812">Transmembrane</keyword>
<dbReference type="AlphaFoldDB" id="A0A4R2K724"/>
<dbReference type="OrthoDB" id="9956698at2"/>
<feature type="transmembrane region" description="Helical" evidence="1">
    <location>
        <begin position="42"/>
        <end position="64"/>
    </location>
</feature>
<dbReference type="EMBL" id="SLWW01000018">
    <property type="protein sequence ID" value="TCO69111.1"/>
    <property type="molecule type" value="Genomic_DNA"/>
</dbReference>
<evidence type="ECO:0000256" key="1">
    <source>
        <dbReference type="SAM" id="Phobius"/>
    </source>
</evidence>
<evidence type="ECO:0000313" key="2">
    <source>
        <dbReference type="EMBL" id="TCO69111.1"/>
    </source>
</evidence>
<keyword evidence="1" id="KW-0472">Membrane</keyword>
<sequence length="100" mass="10054">MTLSLMSVLAGALVGAALGAIYLGLLWVAVRSLPRDRSGVRVFVALGLARVALLIGTLMAAAALGLPAQGIAAAVAGFIALRVAATRWLGAATPGDTTWK</sequence>
<keyword evidence="3" id="KW-1185">Reference proteome</keyword>
<name>A0A4R2K724_9RHOB</name>
<dbReference type="InterPro" id="IPR017581">
    <property type="entry name" value="AtpR-like"/>
</dbReference>
<organism evidence="2 3">
    <name type="scientific">Rhodovulum euryhalinum</name>
    <dbReference type="NCBI Taxonomy" id="35805"/>
    <lineage>
        <taxon>Bacteria</taxon>
        <taxon>Pseudomonadati</taxon>
        <taxon>Pseudomonadota</taxon>
        <taxon>Alphaproteobacteria</taxon>
        <taxon>Rhodobacterales</taxon>
        <taxon>Paracoccaceae</taxon>
        <taxon>Rhodovulum</taxon>
    </lineage>
</organism>
<dbReference type="Pfam" id="PF12966">
    <property type="entry name" value="AtpR"/>
    <property type="match status" value="1"/>
</dbReference>
<keyword evidence="1" id="KW-1133">Transmembrane helix</keyword>
<reference evidence="2 3" key="1">
    <citation type="submission" date="2019-03" db="EMBL/GenBank/DDBJ databases">
        <title>Genomic Encyclopedia of Type Strains, Phase IV (KMG-IV): sequencing the most valuable type-strain genomes for metagenomic binning, comparative biology and taxonomic classification.</title>
        <authorList>
            <person name="Goeker M."/>
        </authorList>
    </citation>
    <scope>NUCLEOTIDE SEQUENCE [LARGE SCALE GENOMIC DNA]</scope>
    <source>
        <strain evidence="2 3">DSM 4868</strain>
    </source>
</reference>
<evidence type="ECO:0000313" key="3">
    <source>
        <dbReference type="Proteomes" id="UP000295142"/>
    </source>
</evidence>
<comment type="caution">
    <text evidence="2">The sequence shown here is derived from an EMBL/GenBank/DDBJ whole genome shotgun (WGS) entry which is preliminary data.</text>
</comment>